<evidence type="ECO:0000313" key="3">
    <source>
        <dbReference type="Proteomes" id="UP000054321"/>
    </source>
</evidence>
<protein>
    <submittedName>
        <fullName evidence="2">Uncharacterized protein</fullName>
    </submittedName>
</protein>
<reference evidence="2 3" key="1">
    <citation type="submission" date="2014-04" db="EMBL/GenBank/DDBJ databases">
        <authorList>
            <consortium name="DOE Joint Genome Institute"/>
            <person name="Kuo A."/>
            <person name="Martino E."/>
            <person name="Perotto S."/>
            <person name="Kohler A."/>
            <person name="Nagy L.G."/>
            <person name="Floudas D."/>
            <person name="Copeland A."/>
            <person name="Barry K.W."/>
            <person name="Cichocki N."/>
            <person name="Veneault-Fourrey C."/>
            <person name="LaButti K."/>
            <person name="Lindquist E.A."/>
            <person name="Lipzen A."/>
            <person name="Lundell T."/>
            <person name="Morin E."/>
            <person name="Murat C."/>
            <person name="Sun H."/>
            <person name="Tunlid A."/>
            <person name="Henrissat B."/>
            <person name="Grigoriev I.V."/>
            <person name="Hibbett D.S."/>
            <person name="Martin F."/>
            <person name="Nordberg H.P."/>
            <person name="Cantor M.N."/>
            <person name="Hua S.X."/>
        </authorList>
    </citation>
    <scope>NUCLEOTIDE SEQUENCE [LARGE SCALE GENOMIC DNA]</scope>
    <source>
        <strain evidence="2 3">Zn</strain>
    </source>
</reference>
<name>A0A0C3HZ40_OIDMZ</name>
<proteinExistence type="predicted"/>
<evidence type="ECO:0000256" key="1">
    <source>
        <dbReference type="SAM" id="MobiDB-lite"/>
    </source>
</evidence>
<gene>
    <name evidence="2" type="ORF">OIDMADRAFT_16177</name>
</gene>
<evidence type="ECO:0000313" key="2">
    <source>
        <dbReference type="EMBL" id="KIN07502.1"/>
    </source>
</evidence>
<organism evidence="2 3">
    <name type="scientific">Oidiodendron maius (strain Zn)</name>
    <dbReference type="NCBI Taxonomy" id="913774"/>
    <lineage>
        <taxon>Eukaryota</taxon>
        <taxon>Fungi</taxon>
        <taxon>Dikarya</taxon>
        <taxon>Ascomycota</taxon>
        <taxon>Pezizomycotina</taxon>
        <taxon>Leotiomycetes</taxon>
        <taxon>Leotiomycetes incertae sedis</taxon>
        <taxon>Myxotrichaceae</taxon>
        <taxon>Oidiodendron</taxon>
    </lineage>
</organism>
<dbReference type="HOGENOM" id="CLU_2622642_0_0_1"/>
<dbReference type="AlphaFoldDB" id="A0A0C3HZ40"/>
<dbReference type="InParanoid" id="A0A0C3HZ40"/>
<sequence>MRSVQFVVDPSEKEGEKSGQVNSKSKKGVQSCESYSHTCHIETESSKPKSQIQALVPINMYYPTPRPGRWGDERTEGS</sequence>
<keyword evidence="3" id="KW-1185">Reference proteome</keyword>
<dbReference type="Proteomes" id="UP000054321">
    <property type="component" value="Unassembled WGS sequence"/>
</dbReference>
<reference evidence="3" key="2">
    <citation type="submission" date="2015-01" db="EMBL/GenBank/DDBJ databases">
        <title>Evolutionary Origins and Diversification of the Mycorrhizal Mutualists.</title>
        <authorList>
            <consortium name="DOE Joint Genome Institute"/>
            <consortium name="Mycorrhizal Genomics Consortium"/>
            <person name="Kohler A."/>
            <person name="Kuo A."/>
            <person name="Nagy L.G."/>
            <person name="Floudas D."/>
            <person name="Copeland A."/>
            <person name="Barry K.W."/>
            <person name="Cichocki N."/>
            <person name="Veneault-Fourrey C."/>
            <person name="LaButti K."/>
            <person name="Lindquist E.A."/>
            <person name="Lipzen A."/>
            <person name="Lundell T."/>
            <person name="Morin E."/>
            <person name="Murat C."/>
            <person name="Riley R."/>
            <person name="Ohm R."/>
            <person name="Sun H."/>
            <person name="Tunlid A."/>
            <person name="Henrissat B."/>
            <person name="Grigoriev I.V."/>
            <person name="Hibbett D.S."/>
            <person name="Martin F."/>
        </authorList>
    </citation>
    <scope>NUCLEOTIDE SEQUENCE [LARGE SCALE GENOMIC DNA]</scope>
    <source>
        <strain evidence="3">Zn</strain>
    </source>
</reference>
<feature type="region of interest" description="Disordered" evidence="1">
    <location>
        <begin position="1"/>
        <end position="29"/>
    </location>
</feature>
<dbReference type="EMBL" id="KN832870">
    <property type="protein sequence ID" value="KIN07502.1"/>
    <property type="molecule type" value="Genomic_DNA"/>
</dbReference>
<accession>A0A0C3HZ40</accession>